<dbReference type="PANTHER" id="PTHR11601:SF34">
    <property type="entry name" value="CYSTEINE DESULFURASE"/>
    <property type="match status" value="1"/>
</dbReference>
<gene>
    <name evidence="15" type="ORF">C9928_00710</name>
</gene>
<dbReference type="InterPro" id="IPR015421">
    <property type="entry name" value="PyrdxlP-dep_Trfase_major"/>
</dbReference>
<evidence type="ECO:0000256" key="1">
    <source>
        <dbReference type="ARBA" id="ARBA00001933"/>
    </source>
</evidence>
<dbReference type="FunFam" id="3.40.640.10:FF:000084">
    <property type="entry name" value="IscS-like cysteine desulfurase"/>
    <property type="match status" value="1"/>
</dbReference>
<dbReference type="SUPFAM" id="SSF53383">
    <property type="entry name" value="PLP-dependent transferases"/>
    <property type="match status" value="1"/>
</dbReference>
<feature type="domain" description="Aminotransferase class V" evidence="14">
    <location>
        <begin position="2"/>
        <end position="364"/>
    </location>
</feature>
<dbReference type="EMBL" id="PYVG01000002">
    <property type="protein sequence ID" value="PTB90297.1"/>
    <property type="molecule type" value="Genomic_DNA"/>
</dbReference>
<dbReference type="InterPro" id="IPR020578">
    <property type="entry name" value="Aminotrans_V_PyrdxlP_BS"/>
</dbReference>
<accession>A0A2T4D0D7</accession>
<evidence type="ECO:0000256" key="11">
    <source>
        <dbReference type="ARBA" id="ARBA00031911"/>
    </source>
</evidence>
<evidence type="ECO:0000313" key="15">
    <source>
        <dbReference type="EMBL" id="PTB90297.1"/>
    </source>
</evidence>
<dbReference type="EC" id="2.8.1.7" evidence="4"/>
<comment type="cofactor">
    <cofactor evidence="1 13">
        <name>pyridoxal 5'-phosphate</name>
        <dbReference type="ChEBI" id="CHEBI:597326"/>
    </cofactor>
</comment>
<evidence type="ECO:0000256" key="12">
    <source>
        <dbReference type="ARBA" id="ARBA00050776"/>
    </source>
</evidence>
<dbReference type="Gene3D" id="3.40.640.10">
    <property type="entry name" value="Type I PLP-dependent aspartate aminotransferase-like (Major domain)"/>
    <property type="match status" value="1"/>
</dbReference>
<dbReference type="Gene3D" id="1.10.260.50">
    <property type="match status" value="1"/>
</dbReference>
<dbReference type="Pfam" id="PF00266">
    <property type="entry name" value="Aminotran_5"/>
    <property type="match status" value="1"/>
</dbReference>
<keyword evidence="7" id="KW-0663">Pyridoxal phosphate</keyword>
<evidence type="ECO:0000256" key="4">
    <source>
        <dbReference type="ARBA" id="ARBA00012239"/>
    </source>
</evidence>
<dbReference type="GO" id="GO:0031071">
    <property type="term" value="F:cysteine desulfurase activity"/>
    <property type="evidence" value="ECO:0007669"/>
    <property type="project" value="UniProtKB-EC"/>
</dbReference>
<dbReference type="GO" id="GO:0051536">
    <property type="term" value="F:iron-sulfur cluster binding"/>
    <property type="evidence" value="ECO:0007669"/>
    <property type="project" value="UniProtKB-KW"/>
</dbReference>
<dbReference type="InterPro" id="IPR000192">
    <property type="entry name" value="Aminotrans_V_dom"/>
</dbReference>
<evidence type="ECO:0000256" key="13">
    <source>
        <dbReference type="RuleBase" id="RU004504"/>
    </source>
</evidence>
<evidence type="ECO:0000256" key="3">
    <source>
        <dbReference type="ARBA" id="ARBA00006490"/>
    </source>
</evidence>
<comment type="function">
    <text evidence="2">Catalyzes the removal of elemental sulfur atoms from cysteine to produce alanine. Seems to participate in the biosynthesis of the nitrogenase metalloclusters by providing the inorganic sulfur required for the Fe-S core formation.</text>
</comment>
<comment type="similarity">
    <text evidence="3">Belongs to the class-V pyridoxal-phosphate-dependent aminotransferase family. NifS/IscS subfamily.</text>
</comment>
<protein>
    <recommendedName>
        <fullName evidence="4">cysteine desulfurase</fullName>
        <ecNumber evidence="4">2.8.1.7</ecNumber>
    </recommendedName>
    <alternativeName>
        <fullName evidence="11">Nitrogenase metalloclusters biosynthesis protein NifS</fullName>
    </alternativeName>
</protein>
<keyword evidence="9" id="KW-0411">Iron-sulfur</keyword>
<name>A0A2T4D0D7_9GAMM</name>
<organism evidence="15 16">
    <name type="scientific">Pseudidiomarina aestuarii</name>
    <dbReference type="NCBI Taxonomy" id="624146"/>
    <lineage>
        <taxon>Bacteria</taxon>
        <taxon>Pseudomonadati</taxon>
        <taxon>Pseudomonadota</taxon>
        <taxon>Gammaproteobacteria</taxon>
        <taxon>Alteromonadales</taxon>
        <taxon>Idiomarinaceae</taxon>
        <taxon>Pseudidiomarina</taxon>
    </lineage>
</organism>
<evidence type="ECO:0000313" key="16">
    <source>
        <dbReference type="Proteomes" id="UP000241514"/>
    </source>
</evidence>
<dbReference type="Proteomes" id="UP000241514">
    <property type="component" value="Unassembled WGS sequence"/>
</dbReference>
<evidence type="ECO:0000256" key="9">
    <source>
        <dbReference type="ARBA" id="ARBA00023014"/>
    </source>
</evidence>
<dbReference type="PROSITE" id="PS00595">
    <property type="entry name" value="AA_TRANSFER_CLASS_5"/>
    <property type="match status" value="1"/>
</dbReference>
<dbReference type="AlphaFoldDB" id="A0A2T4D0D7"/>
<evidence type="ECO:0000259" key="14">
    <source>
        <dbReference type="Pfam" id="PF00266"/>
    </source>
</evidence>
<dbReference type="GO" id="GO:0046872">
    <property type="term" value="F:metal ion binding"/>
    <property type="evidence" value="ECO:0007669"/>
    <property type="project" value="UniProtKB-KW"/>
</dbReference>
<keyword evidence="10" id="KW-0535">Nitrogen fixation</keyword>
<comment type="caution">
    <text evidence="15">The sequence shown here is derived from an EMBL/GenBank/DDBJ whole genome shotgun (WGS) entry which is preliminary data.</text>
</comment>
<dbReference type="InterPro" id="IPR015424">
    <property type="entry name" value="PyrdxlP-dep_Trfase"/>
</dbReference>
<keyword evidence="8" id="KW-0408">Iron</keyword>
<reference evidence="15 16" key="1">
    <citation type="submission" date="2018-03" db="EMBL/GenBank/DDBJ databases">
        <title>Cross-interface Injection: A General Nanoliter Liquid Handling Method Applied to Single Cells Genome Amplification Automated Nanoliter Liquid Handling Applied to Single Cell Multiple Displacement Amplification.</title>
        <authorList>
            <person name="Yun J."/>
            <person name="Xu P."/>
            <person name="Xu J."/>
            <person name="Dai X."/>
            <person name="Wang Y."/>
            <person name="Zheng X."/>
            <person name="Cao C."/>
            <person name="Yi Q."/>
            <person name="Zhu Y."/>
            <person name="Wang L."/>
            <person name="Dong Z."/>
            <person name="Huang Y."/>
            <person name="Huang L."/>
            <person name="Du W."/>
        </authorList>
    </citation>
    <scope>NUCLEOTIDE SEQUENCE [LARGE SCALE GENOMIC DNA]</scope>
    <source>
        <strain evidence="15 16">A9-4</strain>
    </source>
</reference>
<dbReference type="Gene3D" id="3.90.1150.10">
    <property type="entry name" value="Aspartate Aminotransferase, domain 1"/>
    <property type="match status" value="1"/>
</dbReference>
<comment type="catalytic activity">
    <reaction evidence="12">
        <text>(sulfur carrier)-H + L-cysteine = (sulfur carrier)-SH + L-alanine</text>
        <dbReference type="Rhea" id="RHEA:43892"/>
        <dbReference type="Rhea" id="RHEA-COMP:14737"/>
        <dbReference type="Rhea" id="RHEA-COMP:14739"/>
        <dbReference type="ChEBI" id="CHEBI:29917"/>
        <dbReference type="ChEBI" id="CHEBI:35235"/>
        <dbReference type="ChEBI" id="CHEBI:57972"/>
        <dbReference type="ChEBI" id="CHEBI:64428"/>
        <dbReference type="EC" id="2.8.1.7"/>
    </reaction>
</comment>
<dbReference type="PANTHER" id="PTHR11601">
    <property type="entry name" value="CYSTEINE DESULFURYLASE FAMILY MEMBER"/>
    <property type="match status" value="1"/>
</dbReference>
<proteinExistence type="inferred from homology"/>
<dbReference type="InterPro" id="IPR016454">
    <property type="entry name" value="Cysteine_dSase"/>
</dbReference>
<evidence type="ECO:0000256" key="5">
    <source>
        <dbReference type="ARBA" id="ARBA00022679"/>
    </source>
</evidence>
<sequence length="374" mass="41092">MIYLDSLASFPILPEVHDAMCQSLIEDFANPSANHELAEQSQKKIELVRAQIADSLDAFPSEIIFTSGATESNNLILKTHAERALMQGKTPHIITSKIEHKCILAICAYLEFRGCEVTYLTPNELGIVSPDSLKEAIKDNTVLVSLMHVNNELGTINPIRDYGKICFDQGVPFHSDAAQSYLKTPLNVENDFVDALSLSAHKIGGPKGIGIAYLRDLRNQDLQPTIHGAGQEFGMRGGTLATPLIVGFGAAVEAFSSKYEKTPFAKLKEYFTHELKSREIEFAINGEGQTLDSCVSVTLPTVDLDGLLRSTHMRYSLSQSSACSAGSIEPSHVLTTLGFDRAQAAKTLRISFSFDTKKKDLKELLEDISHFREV</sequence>
<evidence type="ECO:0000256" key="2">
    <source>
        <dbReference type="ARBA" id="ARBA00003120"/>
    </source>
</evidence>
<evidence type="ECO:0000256" key="8">
    <source>
        <dbReference type="ARBA" id="ARBA00023004"/>
    </source>
</evidence>
<evidence type="ECO:0000256" key="7">
    <source>
        <dbReference type="ARBA" id="ARBA00022898"/>
    </source>
</evidence>
<evidence type="ECO:0000256" key="6">
    <source>
        <dbReference type="ARBA" id="ARBA00022723"/>
    </source>
</evidence>
<evidence type="ECO:0000256" key="10">
    <source>
        <dbReference type="ARBA" id="ARBA00023231"/>
    </source>
</evidence>
<keyword evidence="6" id="KW-0479">Metal-binding</keyword>
<dbReference type="PIRSF" id="PIRSF005572">
    <property type="entry name" value="NifS"/>
    <property type="match status" value="1"/>
</dbReference>
<dbReference type="InterPro" id="IPR015422">
    <property type="entry name" value="PyrdxlP-dep_Trfase_small"/>
</dbReference>
<keyword evidence="5" id="KW-0808">Transferase</keyword>